<dbReference type="InterPro" id="IPR036875">
    <property type="entry name" value="Znf_CCHC_sf"/>
</dbReference>
<evidence type="ECO:0000313" key="4">
    <source>
        <dbReference type="EMBL" id="KAH7942718.1"/>
    </source>
</evidence>
<accession>A0A9D4PHP2</accession>
<feature type="compositionally biased region" description="Basic residues" evidence="2">
    <location>
        <begin position="55"/>
        <end position="73"/>
    </location>
</feature>
<dbReference type="EMBL" id="JABSTV010001253">
    <property type="protein sequence ID" value="KAH7942718.1"/>
    <property type="molecule type" value="Genomic_DNA"/>
</dbReference>
<reference evidence="4" key="2">
    <citation type="submission" date="2021-09" db="EMBL/GenBank/DDBJ databases">
        <authorList>
            <person name="Jia N."/>
            <person name="Wang J."/>
            <person name="Shi W."/>
            <person name="Du L."/>
            <person name="Sun Y."/>
            <person name="Zhan W."/>
            <person name="Jiang J."/>
            <person name="Wang Q."/>
            <person name="Zhang B."/>
            <person name="Ji P."/>
            <person name="Sakyi L.B."/>
            <person name="Cui X."/>
            <person name="Yuan T."/>
            <person name="Jiang B."/>
            <person name="Yang W."/>
            <person name="Lam T.T.-Y."/>
            <person name="Chang Q."/>
            <person name="Ding S."/>
            <person name="Wang X."/>
            <person name="Zhu J."/>
            <person name="Ruan X."/>
            <person name="Zhao L."/>
            <person name="Wei J."/>
            <person name="Que T."/>
            <person name="Du C."/>
            <person name="Cheng J."/>
            <person name="Dai P."/>
            <person name="Han X."/>
            <person name="Huang E."/>
            <person name="Gao Y."/>
            <person name="Liu J."/>
            <person name="Shao H."/>
            <person name="Ye R."/>
            <person name="Li L."/>
            <person name="Wei W."/>
            <person name="Wang X."/>
            <person name="Wang C."/>
            <person name="Huo Q."/>
            <person name="Li W."/>
            <person name="Guo W."/>
            <person name="Chen H."/>
            <person name="Chen S."/>
            <person name="Zhou L."/>
            <person name="Zhou L."/>
            <person name="Ni X."/>
            <person name="Tian J."/>
            <person name="Zhou Y."/>
            <person name="Sheng Y."/>
            <person name="Liu T."/>
            <person name="Pan Y."/>
            <person name="Xia L."/>
            <person name="Li J."/>
            <person name="Zhao F."/>
            <person name="Cao W."/>
        </authorList>
    </citation>
    <scope>NUCLEOTIDE SEQUENCE</scope>
    <source>
        <strain evidence="4">Rsan-2018</strain>
        <tissue evidence="4">Larvae</tissue>
    </source>
</reference>
<feature type="compositionally biased region" description="Low complexity" evidence="2">
    <location>
        <begin position="405"/>
        <end position="416"/>
    </location>
</feature>
<dbReference type="VEuPathDB" id="VectorBase:RSAN_043403"/>
<keyword evidence="1" id="KW-0863">Zinc-finger</keyword>
<sequence>MEVVVEGQTITEKEYLSGSWTTLEAQRWCARQQPRADTDRKQTGSTTADSEHRERGRPRFRARPPPLPKRKPLPKLPPADYKVIIRPQTAASLLHHGATELFKAVCAAAQVSPTEVVAENQLRLHPTNNTALISTPSLDRAGRYIKLQVVKIGQQKIQVFAYAPAPENSTKGILYHACSDEDDAAILNELRARNKGIDIVGARRLGKSRHIVTIFAGADRPVYVRYWGATYVLYPFLDRIEACYNCRKVGHRTDVCPQQRQARCKRCEDETHATPEWGTKPTCLARCIVCKCGHPTGGRNCKFKYYSQVQQHNNNSKNSTGTKGTTVVIGQQQGGDQENTTRVTSATQPKSQSTGYRDAVRGTPLTEASQARQEITTVLQQAPSGSREHSSNRGRAAAHGHYTSHGHGTSQGQGTTRSDPGGAVSETVFEFAFMRMLLSVVLPASLTTALQYQPCSGESGAFACHTFLVFAKGLSAAPYLEPLDFPEFNRSAILLDPPDNYLVFD</sequence>
<dbReference type="Proteomes" id="UP000821837">
    <property type="component" value="Unassembled WGS sequence"/>
</dbReference>
<dbReference type="PROSITE" id="PS50158">
    <property type="entry name" value="ZF_CCHC"/>
    <property type="match status" value="1"/>
</dbReference>
<feature type="region of interest" description="Disordered" evidence="2">
    <location>
        <begin position="27"/>
        <end position="78"/>
    </location>
</feature>
<reference evidence="4" key="1">
    <citation type="journal article" date="2020" name="Cell">
        <title>Large-Scale Comparative Analyses of Tick Genomes Elucidate Their Genetic Diversity and Vector Capacities.</title>
        <authorList>
            <consortium name="Tick Genome and Microbiome Consortium (TIGMIC)"/>
            <person name="Jia N."/>
            <person name="Wang J."/>
            <person name="Shi W."/>
            <person name="Du L."/>
            <person name="Sun Y."/>
            <person name="Zhan W."/>
            <person name="Jiang J.F."/>
            <person name="Wang Q."/>
            <person name="Zhang B."/>
            <person name="Ji P."/>
            <person name="Bell-Sakyi L."/>
            <person name="Cui X.M."/>
            <person name="Yuan T.T."/>
            <person name="Jiang B.G."/>
            <person name="Yang W.F."/>
            <person name="Lam T.T."/>
            <person name="Chang Q.C."/>
            <person name="Ding S.J."/>
            <person name="Wang X.J."/>
            <person name="Zhu J.G."/>
            <person name="Ruan X.D."/>
            <person name="Zhao L."/>
            <person name="Wei J.T."/>
            <person name="Ye R.Z."/>
            <person name="Que T.C."/>
            <person name="Du C.H."/>
            <person name="Zhou Y.H."/>
            <person name="Cheng J.X."/>
            <person name="Dai P.F."/>
            <person name="Guo W.B."/>
            <person name="Han X.H."/>
            <person name="Huang E.J."/>
            <person name="Li L.F."/>
            <person name="Wei W."/>
            <person name="Gao Y.C."/>
            <person name="Liu J.Z."/>
            <person name="Shao H.Z."/>
            <person name="Wang X."/>
            <person name="Wang C.C."/>
            <person name="Yang T.C."/>
            <person name="Huo Q.B."/>
            <person name="Li W."/>
            <person name="Chen H.Y."/>
            <person name="Chen S.E."/>
            <person name="Zhou L.G."/>
            <person name="Ni X.B."/>
            <person name="Tian J.H."/>
            <person name="Sheng Y."/>
            <person name="Liu T."/>
            <person name="Pan Y.S."/>
            <person name="Xia L.Y."/>
            <person name="Li J."/>
            <person name="Zhao F."/>
            <person name="Cao W.C."/>
        </authorList>
    </citation>
    <scope>NUCLEOTIDE SEQUENCE</scope>
    <source>
        <strain evidence="4">Rsan-2018</strain>
    </source>
</reference>
<feature type="domain" description="CCHC-type" evidence="3">
    <location>
        <begin position="243"/>
        <end position="258"/>
    </location>
</feature>
<organism evidence="4 5">
    <name type="scientific">Rhipicephalus sanguineus</name>
    <name type="common">Brown dog tick</name>
    <name type="synonym">Ixodes sanguineus</name>
    <dbReference type="NCBI Taxonomy" id="34632"/>
    <lineage>
        <taxon>Eukaryota</taxon>
        <taxon>Metazoa</taxon>
        <taxon>Ecdysozoa</taxon>
        <taxon>Arthropoda</taxon>
        <taxon>Chelicerata</taxon>
        <taxon>Arachnida</taxon>
        <taxon>Acari</taxon>
        <taxon>Parasitiformes</taxon>
        <taxon>Ixodida</taxon>
        <taxon>Ixodoidea</taxon>
        <taxon>Ixodidae</taxon>
        <taxon>Rhipicephalinae</taxon>
        <taxon>Rhipicephalus</taxon>
        <taxon>Rhipicephalus</taxon>
    </lineage>
</organism>
<dbReference type="VEuPathDB" id="VectorBase:RSAN_049561"/>
<dbReference type="InterPro" id="IPR001878">
    <property type="entry name" value="Znf_CCHC"/>
</dbReference>
<dbReference type="SUPFAM" id="SSF57756">
    <property type="entry name" value="Retrovirus zinc finger-like domains"/>
    <property type="match status" value="1"/>
</dbReference>
<feature type="compositionally biased region" description="Polar residues" evidence="2">
    <location>
        <begin position="366"/>
        <end position="384"/>
    </location>
</feature>
<dbReference type="Gene3D" id="4.10.60.10">
    <property type="entry name" value="Zinc finger, CCHC-type"/>
    <property type="match status" value="1"/>
</dbReference>
<feature type="region of interest" description="Disordered" evidence="2">
    <location>
        <begin position="331"/>
        <end position="421"/>
    </location>
</feature>
<name>A0A9D4PHP2_RHISA</name>
<feature type="compositionally biased region" description="Polar residues" evidence="2">
    <location>
        <begin position="338"/>
        <end position="355"/>
    </location>
</feature>
<dbReference type="GO" id="GO:0003676">
    <property type="term" value="F:nucleic acid binding"/>
    <property type="evidence" value="ECO:0007669"/>
    <property type="project" value="InterPro"/>
</dbReference>
<gene>
    <name evidence="4" type="ORF">HPB52_000209</name>
</gene>
<evidence type="ECO:0000313" key="5">
    <source>
        <dbReference type="Proteomes" id="UP000821837"/>
    </source>
</evidence>
<keyword evidence="5" id="KW-1185">Reference proteome</keyword>
<evidence type="ECO:0000256" key="1">
    <source>
        <dbReference type="PROSITE-ProRule" id="PRU00047"/>
    </source>
</evidence>
<evidence type="ECO:0000256" key="2">
    <source>
        <dbReference type="SAM" id="MobiDB-lite"/>
    </source>
</evidence>
<dbReference type="GO" id="GO:0008270">
    <property type="term" value="F:zinc ion binding"/>
    <property type="evidence" value="ECO:0007669"/>
    <property type="project" value="UniProtKB-KW"/>
</dbReference>
<keyword evidence="1" id="KW-0479">Metal-binding</keyword>
<comment type="caution">
    <text evidence="4">The sequence shown here is derived from an EMBL/GenBank/DDBJ whole genome shotgun (WGS) entry which is preliminary data.</text>
</comment>
<dbReference type="AlphaFoldDB" id="A0A9D4PHP2"/>
<evidence type="ECO:0000259" key="3">
    <source>
        <dbReference type="PROSITE" id="PS50158"/>
    </source>
</evidence>
<proteinExistence type="predicted"/>
<protein>
    <recommendedName>
        <fullName evidence="3">CCHC-type domain-containing protein</fullName>
    </recommendedName>
</protein>
<keyword evidence="1" id="KW-0862">Zinc</keyword>